<dbReference type="GO" id="GO:0003756">
    <property type="term" value="F:protein disulfide isomerase activity"/>
    <property type="evidence" value="ECO:0007669"/>
    <property type="project" value="TreeGrafter"/>
</dbReference>
<dbReference type="Gene3D" id="3.40.30.10">
    <property type="entry name" value="Glutaredoxin"/>
    <property type="match status" value="3"/>
</dbReference>
<dbReference type="GO" id="GO:0034976">
    <property type="term" value="P:response to endoplasmic reticulum stress"/>
    <property type="evidence" value="ECO:0007669"/>
    <property type="project" value="TreeGrafter"/>
</dbReference>
<name>A0A1D3SPL9_PLAMA</name>
<dbReference type="KEGG" id="pmal:PMUG01_12044300"/>
<dbReference type="GeneID" id="39870432"/>
<dbReference type="PROSITE" id="PS00194">
    <property type="entry name" value="THIOREDOXIN_1"/>
    <property type="match status" value="1"/>
</dbReference>
<feature type="domain" description="Thioredoxin" evidence="3">
    <location>
        <begin position="388"/>
        <end position="522"/>
    </location>
</feature>
<dbReference type="GO" id="GO:0006457">
    <property type="term" value="P:protein folding"/>
    <property type="evidence" value="ECO:0007669"/>
    <property type="project" value="TreeGrafter"/>
</dbReference>
<dbReference type="RefSeq" id="XP_028863124.1">
    <property type="nucleotide sequence ID" value="XM_029006657.1"/>
</dbReference>
<evidence type="ECO:0000256" key="2">
    <source>
        <dbReference type="SAM" id="SignalP"/>
    </source>
</evidence>
<dbReference type="AlphaFoldDB" id="A0A1D3SPL9"/>
<dbReference type="CDD" id="cd02995">
    <property type="entry name" value="PDI_a_PDI_a'_C"/>
    <property type="match status" value="1"/>
</dbReference>
<dbReference type="OMA" id="LIVYTHW"/>
<dbReference type="PANTHER" id="PTHR18929:SF219">
    <property type="entry name" value="THIOREDOXIN"/>
    <property type="match status" value="1"/>
</dbReference>
<keyword evidence="4" id="KW-0413">Isomerase</keyword>
<organism evidence="4 5">
    <name type="scientific">Plasmodium malariae</name>
    <dbReference type="NCBI Taxonomy" id="5858"/>
    <lineage>
        <taxon>Eukaryota</taxon>
        <taxon>Sar</taxon>
        <taxon>Alveolata</taxon>
        <taxon>Apicomplexa</taxon>
        <taxon>Aconoidasida</taxon>
        <taxon>Haemosporida</taxon>
        <taxon>Plasmodiidae</taxon>
        <taxon>Plasmodium</taxon>
        <taxon>Plasmodium (Plasmodium)</taxon>
    </lineage>
</organism>
<reference evidence="4 5" key="1">
    <citation type="submission" date="2016-06" db="EMBL/GenBank/DDBJ databases">
        <authorList>
            <consortium name="Pathogen Informatics"/>
        </authorList>
    </citation>
    <scope>NUCLEOTIDE SEQUENCE [LARGE SCALE GENOMIC DNA]</scope>
</reference>
<gene>
    <name evidence="4" type="primary">PmUG01_12044300</name>
    <name evidence="4" type="ORF">PMUG01_12044300</name>
</gene>
<dbReference type="CDD" id="cd02961">
    <property type="entry name" value="PDI_a_family"/>
    <property type="match status" value="1"/>
</dbReference>
<sequence length="547" mass="65322">MVKIIYKEFLALFLYLLINGYSGNDGVEKKNEIYSVTMKDFNNILYDQEKFTFLVVYTHWCYRSNLLLENLEKISNLLKYDNNIRIAKINAAVNSEIIEKLSVYSYPSLYMIKKDEMHKYNGVNSIKKILLWIYQYLDKSIYEINNKEKLTLLLELEEYNNSILFFISRKDKDINLVNNLVEICTLIGKTFCFYIKQENVIHFLVNTVISNNYHYDTVELQKKDIYGILFKNDDFDEHFYITDESVNKLYDPECSKEEKIEMLVKWVQKKVEPLVIKFSEYYFPLLFSSNTVTLFILYNDINELNKLDIIKCAKKYKNITFSISGNLQVYEKRLLSELLIEQLKKPLMRITEFKNNITIPYKYKPVNDDLEINEKNIEDFINGYMAGKKYFYRKSERPLPEEFNNGYVKIIVADTYDEYIFNNDKNVVVLYYAPWCGHCYKFEPVYREVGRRLKLYAAKFKDFNNDIIIGKIDAVNNEIYNIPIEGYPTVYLYTKENKMAPMRYLGPRTVERIITWICEKTNTNIDILEFLNLNLDDEQLFENYEEL</sequence>
<evidence type="ECO:0000313" key="4">
    <source>
        <dbReference type="EMBL" id="SCO93846.1"/>
    </source>
</evidence>
<keyword evidence="5" id="KW-1185">Reference proteome</keyword>
<dbReference type="Proteomes" id="UP000219813">
    <property type="component" value="Chromosome 12"/>
</dbReference>
<dbReference type="PANTHER" id="PTHR18929">
    <property type="entry name" value="PROTEIN DISULFIDE ISOMERASE"/>
    <property type="match status" value="1"/>
</dbReference>
<comment type="similarity">
    <text evidence="1">Belongs to the protein disulfide isomerase family.</text>
</comment>
<dbReference type="EMBL" id="LT594633">
    <property type="protein sequence ID" value="SCO93846.1"/>
    <property type="molecule type" value="Genomic_DNA"/>
</dbReference>
<dbReference type="FunFam" id="3.40.30.10:FF:000358">
    <property type="entry name" value="Protein disulfide-isomerase"/>
    <property type="match status" value="1"/>
</dbReference>
<feature type="chain" id="PRO_5008920742" evidence="2">
    <location>
        <begin position="24"/>
        <end position="547"/>
    </location>
</feature>
<dbReference type="OrthoDB" id="72053at2759"/>
<dbReference type="InterPro" id="IPR036249">
    <property type="entry name" value="Thioredoxin-like_sf"/>
</dbReference>
<dbReference type="GO" id="GO:0005783">
    <property type="term" value="C:endoplasmic reticulum"/>
    <property type="evidence" value="ECO:0007669"/>
    <property type="project" value="TreeGrafter"/>
</dbReference>
<evidence type="ECO:0000259" key="3">
    <source>
        <dbReference type="PROSITE" id="PS51352"/>
    </source>
</evidence>
<dbReference type="PROSITE" id="PS51352">
    <property type="entry name" value="THIOREDOXIN_2"/>
    <property type="match status" value="1"/>
</dbReference>
<evidence type="ECO:0000256" key="1">
    <source>
        <dbReference type="ARBA" id="ARBA00006347"/>
    </source>
</evidence>
<dbReference type="SUPFAM" id="SSF52833">
    <property type="entry name" value="Thioredoxin-like"/>
    <property type="match status" value="2"/>
</dbReference>
<evidence type="ECO:0000313" key="5">
    <source>
        <dbReference type="Proteomes" id="UP000219813"/>
    </source>
</evidence>
<protein>
    <submittedName>
        <fullName evidence="4">Protein disulfide-isomerase, putative</fullName>
    </submittedName>
</protein>
<feature type="signal peptide" evidence="2">
    <location>
        <begin position="1"/>
        <end position="23"/>
    </location>
</feature>
<keyword evidence="2" id="KW-0732">Signal</keyword>
<dbReference type="InterPro" id="IPR013766">
    <property type="entry name" value="Thioredoxin_domain"/>
</dbReference>
<dbReference type="VEuPathDB" id="PlasmoDB:PmUG01_12044300"/>
<proteinExistence type="inferred from homology"/>
<accession>A0A1D3SPL9</accession>
<dbReference type="Pfam" id="PF00085">
    <property type="entry name" value="Thioredoxin"/>
    <property type="match status" value="2"/>
</dbReference>
<dbReference type="Pfam" id="PF13848">
    <property type="entry name" value="Thioredoxin_6"/>
    <property type="match status" value="1"/>
</dbReference>
<dbReference type="InterPro" id="IPR017937">
    <property type="entry name" value="Thioredoxin_CS"/>
</dbReference>